<comment type="caution">
    <text evidence="7">The sequence shown here is derived from an EMBL/GenBank/DDBJ whole genome shotgun (WGS) entry which is preliminary data.</text>
</comment>
<gene>
    <name evidence="7" type="ORF">CDD81_7866</name>
</gene>
<keyword evidence="8" id="KW-1185">Reference proteome</keyword>
<sequence length="281" mass="31712">MKAPLAILLWLFSSVVLAAPQASSSPNEVRKQWRITLPFWVFRGEWRSPTTLKAQGGFIPYSISPPTEKGYGLLNHQQNKVLDAQGHKDTVYVSTSALFDAAAKFACTMSNGGYLLGGRNRFVYLIHASPNMISMTESLLQFDDFPGEEEFTAMGGILWEQVYGWVRLPDTYRAIDPEKTRHGHSSFYDMVRGHFSFNPDYNSNKFKDQPASGGQFRLAGVPKSEWPWSHYQQKSMRDAALDFMDQVGWVVDWQGDFPLIAPRPGVTSSENADDPSTWLDK</sequence>
<evidence type="ECO:0000256" key="2">
    <source>
        <dbReference type="ARBA" id="ARBA00022729"/>
    </source>
</evidence>
<protein>
    <submittedName>
        <fullName evidence="7">Putative enterotoxin</fullName>
    </submittedName>
</protein>
<keyword evidence="3" id="KW-0843">Virulence</keyword>
<dbReference type="GO" id="GO:0090729">
    <property type="term" value="F:toxin activity"/>
    <property type="evidence" value="ECO:0007669"/>
    <property type="project" value="UniProtKB-KW"/>
</dbReference>
<evidence type="ECO:0000256" key="4">
    <source>
        <dbReference type="ARBA" id="ARBA00023157"/>
    </source>
</evidence>
<organism evidence="7 8">
    <name type="scientific">Ophiocordyceps australis</name>
    <dbReference type="NCBI Taxonomy" id="1399860"/>
    <lineage>
        <taxon>Eukaryota</taxon>
        <taxon>Fungi</taxon>
        <taxon>Dikarya</taxon>
        <taxon>Ascomycota</taxon>
        <taxon>Pezizomycotina</taxon>
        <taxon>Sordariomycetes</taxon>
        <taxon>Hypocreomycetidae</taxon>
        <taxon>Hypocreales</taxon>
        <taxon>Ophiocordycipitaceae</taxon>
        <taxon>Ophiocordyceps</taxon>
    </lineage>
</organism>
<evidence type="ECO:0000256" key="5">
    <source>
        <dbReference type="SAM" id="MobiDB-lite"/>
    </source>
</evidence>
<dbReference type="AlphaFoldDB" id="A0A2C5YF85"/>
<dbReference type="Gene3D" id="3.90.210.10">
    <property type="entry name" value="Heat-Labile Enterotoxin, subunit A"/>
    <property type="match status" value="1"/>
</dbReference>
<dbReference type="Pfam" id="PF01375">
    <property type="entry name" value="Enterotoxin_a"/>
    <property type="match status" value="1"/>
</dbReference>
<keyword evidence="2 6" id="KW-0732">Signal</keyword>
<feature type="region of interest" description="Disordered" evidence="5">
    <location>
        <begin position="262"/>
        <end position="281"/>
    </location>
</feature>
<evidence type="ECO:0000313" key="7">
    <source>
        <dbReference type="EMBL" id="PHH66273.1"/>
    </source>
</evidence>
<dbReference type="EMBL" id="NJET01000009">
    <property type="protein sequence ID" value="PHH66273.1"/>
    <property type="molecule type" value="Genomic_DNA"/>
</dbReference>
<proteinExistence type="predicted"/>
<evidence type="ECO:0000313" key="8">
    <source>
        <dbReference type="Proteomes" id="UP000226192"/>
    </source>
</evidence>
<feature type="signal peptide" evidence="6">
    <location>
        <begin position="1"/>
        <end position="18"/>
    </location>
</feature>
<keyword evidence="4" id="KW-1015">Disulfide bond</keyword>
<dbReference type="SUPFAM" id="SSF56399">
    <property type="entry name" value="ADP-ribosylation"/>
    <property type="match status" value="1"/>
</dbReference>
<dbReference type="Proteomes" id="UP000226192">
    <property type="component" value="Unassembled WGS sequence"/>
</dbReference>
<dbReference type="PRINTS" id="PR00771">
    <property type="entry name" value="ENTEROTOXINA"/>
</dbReference>
<dbReference type="STRING" id="1399860.A0A2C5YF85"/>
<evidence type="ECO:0000256" key="3">
    <source>
        <dbReference type="ARBA" id="ARBA00023026"/>
    </source>
</evidence>
<name>A0A2C5YF85_9HYPO</name>
<dbReference type="OrthoDB" id="4927890at2759"/>
<feature type="chain" id="PRO_5013401574" evidence="6">
    <location>
        <begin position="19"/>
        <end position="281"/>
    </location>
</feature>
<keyword evidence="1" id="KW-0800">Toxin</keyword>
<evidence type="ECO:0000256" key="6">
    <source>
        <dbReference type="SAM" id="SignalP"/>
    </source>
</evidence>
<accession>A0A2C5YF85</accession>
<evidence type="ECO:0000256" key="1">
    <source>
        <dbReference type="ARBA" id="ARBA00022656"/>
    </source>
</evidence>
<dbReference type="InterPro" id="IPR001144">
    <property type="entry name" value="Enterotoxin_A"/>
</dbReference>
<reference evidence="7 8" key="1">
    <citation type="submission" date="2017-06" db="EMBL/GenBank/DDBJ databases">
        <title>Ant-infecting Ophiocordyceps genomes reveal a high diversity of potential behavioral manipulation genes and a possible major role for enterotoxins.</title>
        <authorList>
            <person name="De Bekker C."/>
            <person name="Evans H.C."/>
            <person name="Brachmann A."/>
            <person name="Hughes D.P."/>
        </authorList>
    </citation>
    <scope>NUCLEOTIDE SEQUENCE [LARGE SCALE GENOMIC DNA]</scope>
    <source>
        <strain evidence="7 8">Map64</strain>
    </source>
</reference>